<feature type="domain" description="CBS" evidence="3">
    <location>
        <begin position="61"/>
        <end position="129"/>
    </location>
</feature>
<keyword evidence="1" id="KW-0129">CBS domain</keyword>
<comment type="caution">
    <text evidence="4">The sequence shown here is derived from an EMBL/GenBank/DDBJ whole genome shotgun (WGS) entry which is preliminary data.</text>
</comment>
<feature type="region of interest" description="Disordered" evidence="2">
    <location>
        <begin position="1"/>
        <end position="24"/>
    </location>
</feature>
<dbReference type="AlphaFoldDB" id="A0A4S4B089"/>
<protein>
    <submittedName>
        <fullName evidence="4">CBS domain-containing protein</fullName>
    </submittedName>
</protein>
<dbReference type="PROSITE" id="PS51371">
    <property type="entry name" value="CBS"/>
    <property type="match status" value="1"/>
</dbReference>
<dbReference type="EMBL" id="SSOC01000003">
    <property type="protein sequence ID" value="THF65422.1"/>
    <property type="molecule type" value="Genomic_DNA"/>
</dbReference>
<name>A0A4S4B089_9RHOO</name>
<evidence type="ECO:0000256" key="1">
    <source>
        <dbReference type="PROSITE-ProRule" id="PRU00703"/>
    </source>
</evidence>
<evidence type="ECO:0000313" key="5">
    <source>
        <dbReference type="Proteomes" id="UP000308430"/>
    </source>
</evidence>
<dbReference type="Proteomes" id="UP000308430">
    <property type="component" value="Unassembled WGS sequence"/>
</dbReference>
<feature type="compositionally biased region" description="Basic residues" evidence="2">
    <location>
        <begin position="1"/>
        <end position="23"/>
    </location>
</feature>
<evidence type="ECO:0000256" key="2">
    <source>
        <dbReference type="SAM" id="MobiDB-lite"/>
    </source>
</evidence>
<sequence length="219" mass="23830">MAAGFRRHGARIKQTRQRTRRRKPEMTLPTHVRTHKLSADAFLCAAGFNLIGADSPAIEAMTDFSRTQAVSIPVQASVNDANAYMISRGVRLLVVVDGNERIAGLITARDILGEKPVQVAQARGVKHEELLVRDLMTPIGAIDTLYLDEVLNARVADILDALKQLGRQHILIEDTDPVTGLARVRGLFSATHIGRLLGVPVLGFDLPRTFAEIEAALAG</sequence>
<dbReference type="Pfam" id="PF00571">
    <property type="entry name" value="CBS"/>
    <property type="match status" value="1"/>
</dbReference>
<accession>A0A4S4B089</accession>
<evidence type="ECO:0000259" key="3">
    <source>
        <dbReference type="PROSITE" id="PS51371"/>
    </source>
</evidence>
<keyword evidence="5" id="KW-1185">Reference proteome</keyword>
<proteinExistence type="predicted"/>
<dbReference type="SUPFAM" id="SSF54631">
    <property type="entry name" value="CBS-domain pair"/>
    <property type="match status" value="1"/>
</dbReference>
<dbReference type="OrthoDB" id="5295117at2"/>
<gene>
    <name evidence="4" type="ORF">E6C76_07420</name>
</gene>
<evidence type="ECO:0000313" key="4">
    <source>
        <dbReference type="EMBL" id="THF65422.1"/>
    </source>
</evidence>
<dbReference type="Gene3D" id="3.10.580.10">
    <property type="entry name" value="CBS-domain"/>
    <property type="match status" value="1"/>
</dbReference>
<reference evidence="4 5" key="1">
    <citation type="submission" date="2019-04" db="EMBL/GenBank/DDBJ databases">
        <title>Azoarcus nasutitermitis sp. nov. isolated from termite nest.</title>
        <authorList>
            <person name="Lin S.-Y."/>
            <person name="Hameed A."/>
            <person name="Hsu Y.-H."/>
            <person name="Young C.-C."/>
        </authorList>
    </citation>
    <scope>NUCLEOTIDE SEQUENCE [LARGE SCALE GENOMIC DNA]</scope>
    <source>
        <strain evidence="4 5">CC-YHH838</strain>
    </source>
</reference>
<organism evidence="4 5">
    <name type="scientific">Pseudothauera nasutitermitis</name>
    <dbReference type="NCBI Taxonomy" id="2565930"/>
    <lineage>
        <taxon>Bacteria</taxon>
        <taxon>Pseudomonadati</taxon>
        <taxon>Pseudomonadota</taxon>
        <taxon>Betaproteobacteria</taxon>
        <taxon>Rhodocyclales</taxon>
        <taxon>Zoogloeaceae</taxon>
        <taxon>Pseudothauera</taxon>
    </lineage>
</organism>
<dbReference type="InterPro" id="IPR046342">
    <property type="entry name" value="CBS_dom_sf"/>
</dbReference>
<dbReference type="InterPro" id="IPR000644">
    <property type="entry name" value="CBS_dom"/>
</dbReference>